<reference evidence="6 7" key="1">
    <citation type="submission" date="2016-10" db="EMBL/GenBank/DDBJ databases">
        <authorList>
            <person name="de Groot N.N."/>
        </authorList>
    </citation>
    <scope>NUCLEOTIDE SEQUENCE [LARGE SCALE GENOMIC DNA]</scope>
    <source>
        <strain evidence="6 7">DSM 22007</strain>
    </source>
</reference>
<evidence type="ECO:0000259" key="4">
    <source>
        <dbReference type="PROSITE" id="PS50043"/>
    </source>
</evidence>
<evidence type="ECO:0000313" key="6">
    <source>
        <dbReference type="EMBL" id="SEQ23690.1"/>
    </source>
</evidence>
<dbReference type="InterPro" id="IPR058245">
    <property type="entry name" value="NreC/VraR/RcsB-like_REC"/>
</dbReference>
<dbReference type="SMART" id="SM00448">
    <property type="entry name" value="REC"/>
    <property type="match status" value="1"/>
</dbReference>
<dbReference type="SUPFAM" id="SSF46894">
    <property type="entry name" value="C-terminal effector domain of the bipartite response regulators"/>
    <property type="match status" value="1"/>
</dbReference>
<feature type="domain" description="Response regulatory" evidence="5">
    <location>
        <begin position="2"/>
        <end position="118"/>
    </location>
</feature>
<dbReference type="SUPFAM" id="SSF52172">
    <property type="entry name" value="CheY-like"/>
    <property type="match status" value="1"/>
</dbReference>
<name>A0A1H9ED96_9RHOB</name>
<dbReference type="CDD" id="cd06170">
    <property type="entry name" value="LuxR_C_like"/>
    <property type="match status" value="1"/>
</dbReference>
<keyword evidence="2" id="KW-0238">DNA-binding</keyword>
<dbReference type="InterPro" id="IPR001789">
    <property type="entry name" value="Sig_transdc_resp-reg_receiver"/>
</dbReference>
<dbReference type="CDD" id="cd17535">
    <property type="entry name" value="REC_NarL-like"/>
    <property type="match status" value="1"/>
</dbReference>
<dbReference type="Proteomes" id="UP000198634">
    <property type="component" value="Unassembled WGS sequence"/>
</dbReference>
<sequence length="201" mass="21883">MRILVADDHDLVRETIAAFLEKEQRVIVTQVATLDQALAEINKAGTFDLALLDYTMPGMNGLSGFERVMAANGGNPVALISGTANKDVAEKALKLGAAGFLPKTMSAKSMVNAVRFMAMGEIYAPLDFMTAEEEINATSNLTPREIQVLKGLCDGKANKEIARDNDLQEVTIKLHVKNLCRKLGARNRTHAAMIGRDRQLI</sequence>
<organism evidence="6 7">
    <name type="scientific">Thalassovita taeanensis</name>
    <dbReference type="NCBI Taxonomy" id="657014"/>
    <lineage>
        <taxon>Bacteria</taxon>
        <taxon>Pseudomonadati</taxon>
        <taxon>Pseudomonadota</taxon>
        <taxon>Alphaproteobacteria</taxon>
        <taxon>Rhodobacterales</taxon>
        <taxon>Roseobacteraceae</taxon>
        <taxon>Thalassovita</taxon>
    </lineage>
</organism>
<dbReference type="SMART" id="SM00421">
    <property type="entry name" value="HTH_LUXR"/>
    <property type="match status" value="1"/>
</dbReference>
<dbReference type="PROSITE" id="PS50043">
    <property type="entry name" value="HTH_LUXR_2"/>
    <property type="match status" value="1"/>
</dbReference>
<keyword evidence="7" id="KW-1185">Reference proteome</keyword>
<accession>A0A1H9ED96</accession>
<keyword evidence="1 3" id="KW-0597">Phosphoprotein</keyword>
<protein>
    <submittedName>
        <fullName evidence="6">Two component transcriptional regulator, LuxR family</fullName>
    </submittedName>
</protein>
<dbReference type="InterPro" id="IPR016032">
    <property type="entry name" value="Sig_transdc_resp-reg_C-effctor"/>
</dbReference>
<feature type="modified residue" description="4-aspartylphosphate" evidence="3">
    <location>
        <position position="53"/>
    </location>
</feature>
<dbReference type="OrthoDB" id="3679796at2"/>
<dbReference type="GO" id="GO:0006355">
    <property type="term" value="P:regulation of DNA-templated transcription"/>
    <property type="evidence" value="ECO:0007669"/>
    <property type="project" value="InterPro"/>
</dbReference>
<dbReference type="PANTHER" id="PTHR45566">
    <property type="entry name" value="HTH-TYPE TRANSCRIPTIONAL REGULATOR YHJB-RELATED"/>
    <property type="match status" value="1"/>
</dbReference>
<dbReference type="Gene3D" id="3.40.50.2300">
    <property type="match status" value="1"/>
</dbReference>
<dbReference type="STRING" id="657014.SAMN04488092_1059"/>
<dbReference type="PROSITE" id="PS50110">
    <property type="entry name" value="RESPONSE_REGULATORY"/>
    <property type="match status" value="1"/>
</dbReference>
<evidence type="ECO:0000256" key="3">
    <source>
        <dbReference type="PROSITE-ProRule" id="PRU00169"/>
    </source>
</evidence>
<dbReference type="EMBL" id="FOEP01000005">
    <property type="protein sequence ID" value="SEQ23690.1"/>
    <property type="molecule type" value="Genomic_DNA"/>
</dbReference>
<evidence type="ECO:0000256" key="2">
    <source>
        <dbReference type="ARBA" id="ARBA00023125"/>
    </source>
</evidence>
<feature type="domain" description="HTH luxR-type" evidence="4">
    <location>
        <begin position="134"/>
        <end position="199"/>
    </location>
</feature>
<dbReference type="Pfam" id="PF00072">
    <property type="entry name" value="Response_reg"/>
    <property type="match status" value="1"/>
</dbReference>
<dbReference type="InterPro" id="IPR051015">
    <property type="entry name" value="EvgA-like"/>
</dbReference>
<dbReference type="PANTHER" id="PTHR45566:SF1">
    <property type="entry name" value="HTH-TYPE TRANSCRIPTIONAL REGULATOR YHJB-RELATED"/>
    <property type="match status" value="1"/>
</dbReference>
<dbReference type="GO" id="GO:0000160">
    <property type="term" value="P:phosphorelay signal transduction system"/>
    <property type="evidence" value="ECO:0007669"/>
    <property type="project" value="InterPro"/>
</dbReference>
<evidence type="ECO:0000259" key="5">
    <source>
        <dbReference type="PROSITE" id="PS50110"/>
    </source>
</evidence>
<dbReference type="AlphaFoldDB" id="A0A1H9ED96"/>
<evidence type="ECO:0000313" key="7">
    <source>
        <dbReference type="Proteomes" id="UP000198634"/>
    </source>
</evidence>
<dbReference type="PRINTS" id="PR00038">
    <property type="entry name" value="HTHLUXR"/>
</dbReference>
<evidence type="ECO:0000256" key="1">
    <source>
        <dbReference type="ARBA" id="ARBA00022553"/>
    </source>
</evidence>
<dbReference type="RefSeq" id="WP_090269690.1">
    <property type="nucleotide sequence ID" value="NZ_FOEP01000005.1"/>
</dbReference>
<dbReference type="Pfam" id="PF00196">
    <property type="entry name" value="GerE"/>
    <property type="match status" value="1"/>
</dbReference>
<dbReference type="InterPro" id="IPR011006">
    <property type="entry name" value="CheY-like_superfamily"/>
</dbReference>
<gene>
    <name evidence="6" type="ORF">SAMN04488092_1059</name>
</gene>
<dbReference type="GO" id="GO:0003677">
    <property type="term" value="F:DNA binding"/>
    <property type="evidence" value="ECO:0007669"/>
    <property type="project" value="UniProtKB-KW"/>
</dbReference>
<dbReference type="InterPro" id="IPR000792">
    <property type="entry name" value="Tscrpt_reg_LuxR_C"/>
</dbReference>
<proteinExistence type="predicted"/>